<protein>
    <submittedName>
        <fullName evidence="1">Uncharacterized protein</fullName>
    </submittedName>
</protein>
<accession>A0A3G2KI50</accession>
<gene>
    <name evidence="1" type="primary">46</name>
    <name evidence="1" type="ORF">PBI_NANDITA_46</name>
</gene>
<evidence type="ECO:0000313" key="1">
    <source>
        <dbReference type="EMBL" id="AYN58665.1"/>
    </source>
</evidence>
<dbReference type="RefSeq" id="YP_010760874.1">
    <property type="nucleotide sequence ID" value="NC_073588.1"/>
</dbReference>
<dbReference type="Proteomes" id="UP000267628">
    <property type="component" value="Segment"/>
</dbReference>
<dbReference type="GeneID" id="80033971"/>
<proteinExistence type="predicted"/>
<dbReference type="EMBL" id="MH834621">
    <property type="protein sequence ID" value="AYN58665.1"/>
    <property type="molecule type" value="Genomic_DNA"/>
</dbReference>
<reference evidence="1 2" key="1">
    <citation type="submission" date="2018-09" db="EMBL/GenBank/DDBJ databases">
        <authorList>
            <person name="Zack K."/>
            <person name="Stoner T.H."/>
            <person name="Garlena R.A."/>
            <person name="Russell D.A."/>
            <person name="Pope W.H."/>
            <person name="Jacobs-Sera D."/>
            <person name="Hatfull G.F."/>
        </authorList>
    </citation>
    <scope>NUCLEOTIDE SEQUENCE [LARGE SCALE GENOMIC DNA]</scope>
</reference>
<sequence>MSKTRVKRFAVVQPIGKAPYKERADLDYRDSGELATQLTMYARSKWPMPQRIDVDVHAKQIIVDGTPRANYSIHEYRPTTPGAGQ</sequence>
<keyword evidence="2" id="KW-1185">Reference proteome</keyword>
<organism evidence="1 2">
    <name type="scientific">Arthrobacter phage Nandita</name>
    <dbReference type="NCBI Taxonomy" id="2419963"/>
    <lineage>
        <taxon>Viruses</taxon>
        <taxon>Duplodnaviria</taxon>
        <taxon>Heunggongvirae</taxon>
        <taxon>Uroviricota</taxon>
        <taxon>Caudoviricetes</taxon>
        <taxon>Daemsvirinae</taxon>
        <taxon>Nanditavirus</taxon>
        <taxon>Nanditavirus nandita</taxon>
    </lineage>
</organism>
<evidence type="ECO:0000313" key="2">
    <source>
        <dbReference type="Proteomes" id="UP000267628"/>
    </source>
</evidence>
<name>A0A3G2KI50_9CAUD</name>
<dbReference type="KEGG" id="vg:80033971"/>